<dbReference type="AlphaFoldDB" id="A0A444J475"/>
<organism evidence="1 2">
    <name type="scientific">Candidatus Electrothrix communis</name>
    <dbReference type="NCBI Taxonomy" id="1859133"/>
    <lineage>
        <taxon>Bacteria</taxon>
        <taxon>Pseudomonadati</taxon>
        <taxon>Thermodesulfobacteriota</taxon>
        <taxon>Desulfobulbia</taxon>
        <taxon>Desulfobulbales</taxon>
        <taxon>Desulfobulbaceae</taxon>
        <taxon>Candidatus Electrothrix</taxon>
    </lineage>
</organism>
<comment type="caution">
    <text evidence="1">The sequence shown here is derived from an EMBL/GenBank/DDBJ whole genome shotgun (WGS) entry which is preliminary data.</text>
</comment>
<accession>A0A444J475</accession>
<dbReference type="Proteomes" id="UP000288086">
    <property type="component" value="Unassembled WGS sequence"/>
</dbReference>
<name>A0A444J475_9BACT</name>
<proteinExistence type="predicted"/>
<evidence type="ECO:0000313" key="1">
    <source>
        <dbReference type="EMBL" id="RWX47878.1"/>
    </source>
</evidence>
<evidence type="ECO:0000313" key="2">
    <source>
        <dbReference type="Proteomes" id="UP000288086"/>
    </source>
</evidence>
<dbReference type="EMBL" id="MTKP01000194">
    <property type="protein sequence ID" value="RWX47878.1"/>
    <property type="molecule type" value="Genomic_DNA"/>
</dbReference>
<gene>
    <name evidence="1" type="ORF">VT98_11942</name>
</gene>
<keyword evidence="2" id="KW-1185">Reference proteome</keyword>
<sequence length="253" mass="28460">MTELNIPRTDLNNQEFLGLRQATDKIAGLLSQRLKGQLAALRPLFIPRKLLGTYIKSSAQQEIHGSDKAFAELQERFSSICVAPFQLSKKLHPPLAAISNALECKPLQYELNIEGERTVTITSPTRFLVAYQCECPLERLRGMVQGRESRQEDEMRQALICHLALVLLLEHFPALKTLLEELRYQVDTYLIPDLGNLPAIMVTVPLATFLPPDRFITEVTQLSGIPAFQEIIAEDAVSNMPDLLQQELEKLIG</sequence>
<protein>
    <submittedName>
        <fullName evidence="1">Uncharacterized protein</fullName>
    </submittedName>
</protein>
<reference evidence="1 2" key="1">
    <citation type="submission" date="2017-01" db="EMBL/GenBank/DDBJ databases">
        <title>The cable genome- insights into the physiology and evolution of filamentous bacteria capable of sulfide oxidation via long distance electron transfer.</title>
        <authorList>
            <person name="Schreiber L."/>
            <person name="Bjerg J.T."/>
            <person name="Boggild A."/>
            <person name="Van De Vossenberg J."/>
            <person name="Meysman F."/>
            <person name="Nielsen L.P."/>
            <person name="Schramm A."/>
            <person name="Kjeldsen K.U."/>
        </authorList>
    </citation>
    <scope>NUCLEOTIDE SEQUENCE [LARGE SCALE GENOMIC DNA]</scope>
    <source>
        <strain evidence="1">A1</strain>
    </source>
</reference>